<evidence type="ECO:0000259" key="13">
    <source>
        <dbReference type="PROSITE" id="PS51918"/>
    </source>
</evidence>
<dbReference type="GO" id="GO:0005525">
    <property type="term" value="F:GTP binding"/>
    <property type="evidence" value="ECO:0007669"/>
    <property type="project" value="UniProtKB-UniRule"/>
</dbReference>
<feature type="binding site" evidence="12">
    <location>
        <position position="24"/>
    </location>
    <ligand>
        <name>[4Fe-4S] cluster</name>
        <dbReference type="ChEBI" id="CHEBI:49883"/>
        <label>1</label>
        <note>4Fe-4S-S-AdoMet</note>
    </ligand>
</feature>
<comment type="pathway">
    <text evidence="12">Cofactor biosynthesis; molybdopterin biosynthesis.</text>
</comment>
<accession>A0A0M1LWD3</accession>
<evidence type="ECO:0000256" key="3">
    <source>
        <dbReference type="ARBA" id="ARBA00022691"/>
    </source>
</evidence>
<keyword evidence="6 12" id="KW-0408">Iron</keyword>
<feature type="binding site" evidence="12">
    <location>
        <begin position="256"/>
        <end position="258"/>
    </location>
    <ligand>
        <name>GTP</name>
        <dbReference type="ChEBI" id="CHEBI:37565"/>
    </ligand>
</feature>
<dbReference type="InterPro" id="IPR000385">
    <property type="entry name" value="MoaA_NifB_PqqE_Fe-S-bd_CS"/>
</dbReference>
<dbReference type="GO" id="GO:1904047">
    <property type="term" value="F:S-adenosyl-L-methionine binding"/>
    <property type="evidence" value="ECO:0007669"/>
    <property type="project" value="UniProtKB-UniRule"/>
</dbReference>
<dbReference type="InterPro" id="IPR007197">
    <property type="entry name" value="rSAM"/>
</dbReference>
<dbReference type="Proteomes" id="UP000473681">
    <property type="component" value="Unassembled WGS sequence"/>
</dbReference>
<dbReference type="OrthoDB" id="9763993at2"/>
<name>A0A0M1LWD3_CLOBO</name>
<protein>
    <recommendedName>
        <fullName evidence="1 12">GTP 3',8-cyclase</fullName>
        <ecNumber evidence="1 12">4.1.99.22</ecNumber>
    </recommendedName>
    <alternativeName>
        <fullName evidence="12">Molybdenum cofactor biosynthesis protein A</fullName>
    </alternativeName>
</protein>
<comment type="function">
    <text evidence="12">Catalyzes the cyclization of GTP to (8S)-3',8-cyclo-7,8-dihydroguanosine 5'-triphosphate.</text>
</comment>
<dbReference type="NCBIfam" id="NF001199">
    <property type="entry name" value="PRK00164.2-1"/>
    <property type="match status" value="1"/>
</dbReference>
<dbReference type="Gene3D" id="3.20.20.70">
    <property type="entry name" value="Aldolase class I"/>
    <property type="match status" value="1"/>
</dbReference>
<dbReference type="GO" id="GO:0046872">
    <property type="term" value="F:metal ion binding"/>
    <property type="evidence" value="ECO:0007669"/>
    <property type="project" value="UniProtKB-KW"/>
</dbReference>
<keyword evidence="7 12" id="KW-0411">Iron-sulfur</keyword>
<dbReference type="InterPro" id="IPR058240">
    <property type="entry name" value="rSAM_sf"/>
</dbReference>
<keyword evidence="9 12" id="KW-0501">Molybdenum cofactor biosynthesis</keyword>
<dbReference type="SFLD" id="SFLDG01386">
    <property type="entry name" value="main_SPASM_domain-containing"/>
    <property type="match status" value="1"/>
</dbReference>
<keyword evidence="10 12" id="KW-0456">Lyase</keyword>
<comment type="similarity">
    <text evidence="12">Belongs to the radical SAM superfamily. MoaA family.</text>
</comment>
<dbReference type="HAMAP" id="MF_01225_B">
    <property type="entry name" value="MoaA_B"/>
    <property type="match status" value="1"/>
</dbReference>
<dbReference type="AlphaFoldDB" id="A0A0M1LWD3"/>
<dbReference type="EMBL" id="SWOV01000001">
    <property type="protein sequence ID" value="NFF86430.1"/>
    <property type="molecule type" value="Genomic_DNA"/>
</dbReference>
<proteinExistence type="inferred from homology"/>
<dbReference type="EMBL" id="SWVK01000015">
    <property type="protein sequence ID" value="NFN35699.1"/>
    <property type="molecule type" value="Genomic_DNA"/>
</dbReference>
<feature type="binding site" evidence="12">
    <location>
        <position position="67"/>
    </location>
    <ligand>
        <name>S-adenosyl-L-methionine</name>
        <dbReference type="ChEBI" id="CHEBI:59789"/>
    </ligand>
</feature>
<evidence type="ECO:0000256" key="6">
    <source>
        <dbReference type="ARBA" id="ARBA00023004"/>
    </source>
</evidence>
<dbReference type="PROSITE" id="PS01305">
    <property type="entry name" value="MOAA_NIFB_PQQE"/>
    <property type="match status" value="1"/>
</dbReference>
<comment type="caution">
    <text evidence="15">The sequence shown here is derived from an EMBL/GenBank/DDBJ whole genome shotgun (WGS) entry which is preliminary data.</text>
</comment>
<dbReference type="UniPathway" id="UPA00344"/>
<keyword evidence="2 12" id="KW-0004">4Fe-4S</keyword>
<dbReference type="Pfam" id="PF06463">
    <property type="entry name" value="Mob_synth_C"/>
    <property type="match status" value="1"/>
</dbReference>
<dbReference type="SFLD" id="SFLDG01383">
    <property type="entry name" value="cyclic_pyranopterin_phosphate"/>
    <property type="match status" value="1"/>
</dbReference>
<dbReference type="SMART" id="SM00729">
    <property type="entry name" value="Elp3"/>
    <property type="match status" value="1"/>
</dbReference>
<evidence type="ECO:0000256" key="12">
    <source>
        <dbReference type="HAMAP-Rule" id="MF_01225"/>
    </source>
</evidence>
<reference evidence="16 17" key="1">
    <citation type="submission" date="2019-04" db="EMBL/GenBank/DDBJ databases">
        <title>Genome sequencing of Clostridium botulinum Groups I-IV and Clostridium butyricum.</title>
        <authorList>
            <person name="Brunt J."/>
            <person name="Van Vliet A.H.M."/>
            <person name="Stringer S.C."/>
            <person name="Carter A.T."/>
            <person name="Peck M.W."/>
        </authorList>
    </citation>
    <scope>NUCLEOTIDE SEQUENCE [LARGE SCALE GENOMIC DNA]</scope>
    <source>
        <strain evidence="14 17">1605</strain>
        <strain evidence="15 16">CB-K-33E</strain>
    </source>
</reference>
<dbReference type="PANTHER" id="PTHR22960">
    <property type="entry name" value="MOLYBDOPTERIN COFACTOR SYNTHESIS PROTEIN A"/>
    <property type="match status" value="1"/>
</dbReference>
<keyword evidence="4 12" id="KW-0479">Metal-binding</keyword>
<feature type="binding site" evidence="12">
    <location>
        <position position="118"/>
    </location>
    <ligand>
        <name>S-adenosyl-L-methionine</name>
        <dbReference type="ChEBI" id="CHEBI:59789"/>
    </ligand>
</feature>
<feature type="binding site" evidence="12">
    <location>
        <position position="27"/>
    </location>
    <ligand>
        <name>[4Fe-4S] cluster</name>
        <dbReference type="ChEBI" id="CHEBI:49883"/>
        <label>1</label>
        <note>4Fe-4S-S-AdoMet</note>
    </ligand>
</feature>
<evidence type="ECO:0000313" key="16">
    <source>
        <dbReference type="Proteomes" id="UP000473681"/>
    </source>
</evidence>
<evidence type="ECO:0000256" key="8">
    <source>
        <dbReference type="ARBA" id="ARBA00023134"/>
    </source>
</evidence>
<keyword evidence="8 12" id="KW-0342">GTP-binding</keyword>
<dbReference type="SUPFAM" id="SSF102114">
    <property type="entry name" value="Radical SAM enzymes"/>
    <property type="match status" value="1"/>
</dbReference>
<keyword evidence="5 12" id="KW-0547">Nucleotide-binding</keyword>
<comment type="subunit">
    <text evidence="12">Monomer and homodimer.</text>
</comment>
<comment type="caution">
    <text evidence="12">Lacks conserved residue(s) required for the propagation of feature annotation.</text>
</comment>
<dbReference type="InterPro" id="IPR013483">
    <property type="entry name" value="MoaA"/>
</dbReference>
<dbReference type="GO" id="GO:0061799">
    <property type="term" value="F:cyclic pyranopterin monophosphate synthase activity"/>
    <property type="evidence" value="ECO:0007669"/>
    <property type="project" value="TreeGrafter"/>
</dbReference>
<organism evidence="15 16">
    <name type="scientific">Clostridium botulinum</name>
    <dbReference type="NCBI Taxonomy" id="1491"/>
    <lineage>
        <taxon>Bacteria</taxon>
        <taxon>Bacillati</taxon>
        <taxon>Bacillota</taxon>
        <taxon>Clostridia</taxon>
        <taxon>Eubacteriales</taxon>
        <taxon>Clostridiaceae</taxon>
        <taxon>Clostridium</taxon>
    </lineage>
</organism>
<dbReference type="InterPro" id="IPR050105">
    <property type="entry name" value="MoCo_biosynth_MoaA/MoaC"/>
</dbReference>
<feature type="binding site" evidence="12">
    <location>
        <position position="251"/>
    </location>
    <ligand>
        <name>[4Fe-4S] cluster</name>
        <dbReference type="ChEBI" id="CHEBI:49883"/>
        <label>2</label>
        <note>4Fe-4S-substrate</note>
    </ligand>
</feature>
<evidence type="ECO:0000256" key="11">
    <source>
        <dbReference type="ARBA" id="ARBA00048697"/>
    </source>
</evidence>
<comment type="catalytic activity">
    <reaction evidence="11 12">
        <text>GTP + AH2 + S-adenosyl-L-methionine = (8S)-3',8-cyclo-7,8-dihydroguanosine 5'-triphosphate + 5'-deoxyadenosine + L-methionine + A + H(+)</text>
        <dbReference type="Rhea" id="RHEA:49576"/>
        <dbReference type="ChEBI" id="CHEBI:13193"/>
        <dbReference type="ChEBI" id="CHEBI:15378"/>
        <dbReference type="ChEBI" id="CHEBI:17319"/>
        <dbReference type="ChEBI" id="CHEBI:17499"/>
        <dbReference type="ChEBI" id="CHEBI:37565"/>
        <dbReference type="ChEBI" id="CHEBI:57844"/>
        <dbReference type="ChEBI" id="CHEBI:59789"/>
        <dbReference type="ChEBI" id="CHEBI:131766"/>
        <dbReference type="EC" id="4.1.99.22"/>
    </reaction>
</comment>
<dbReference type="SFLD" id="SFLDG01067">
    <property type="entry name" value="SPASM/twitch_domain_containing"/>
    <property type="match status" value="1"/>
</dbReference>
<dbReference type="EC" id="4.1.99.22" evidence="1 12"/>
<feature type="binding site" evidence="12">
    <location>
        <position position="94"/>
    </location>
    <ligand>
        <name>GTP</name>
        <dbReference type="ChEBI" id="CHEBI:37565"/>
    </ligand>
</feature>
<dbReference type="SFLD" id="SFLDS00029">
    <property type="entry name" value="Radical_SAM"/>
    <property type="match status" value="1"/>
</dbReference>
<evidence type="ECO:0000313" key="17">
    <source>
        <dbReference type="Proteomes" id="UP000476820"/>
    </source>
</evidence>
<evidence type="ECO:0000256" key="10">
    <source>
        <dbReference type="ARBA" id="ARBA00023239"/>
    </source>
</evidence>
<dbReference type="InterPro" id="IPR040064">
    <property type="entry name" value="MoaA-like"/>
</dbReference>
<evidence type="ECO:0000256" key="2">
    <source>
        <dbReference type="ARBA" id="ARBA00022485"/>
    </source>
</evidence>
<dbReference type="PROSITE" id="PS51918">
    <property type="entry name" value="RADICAL_SAM"/>
    <property type="match status" value="1"/>
</dbReference>
<dbReference type="CDD" id="cd21117">
    <property type="entry name" value="Twitch_MoaA"/>
    <property type="match status" value="1"/>
</dbReference>
<dbReference type="Proteomes" id="UP000476820">
    <property type="component" value="Unassembled WGS sequence"/>
</dbReference>
<dbReference type="InterPro" id="IPR006638">
    <property type="entry name" value="Elp3/MiaA/NifB-like_rSAM"/>
</dbReference>
<evidence type="ECO:0000256" key="9">
    <source>
        <dbReference type="ARBA" id="ARBA00023150"/>
    </source>
</evidence>
<feature type="domain" description="Radical SAM core" evidence="13">
    <location>
        <begin position="4"/>
        <end position="227"/>
    </location>
</feature>
<evidence type="ECO:0000313" key="14">
    <source>
        <dbReference type="EMBL" id="NFF86430.1"/>
    </source>
</evidence>
<gene>
    <name evidence="12 15" type="primary">moaA</name>
    <name evidence="14" type="ORF">FC774_00715</name>
    <name evidence="15" type="ORF">FDB51_11315</name>
</gene>
<feature type="binding site" evidence="12">
    <location>
        <position position="26"/>
    </location>
    <ligand>
        <name>S-adenosyl-L-methionine</name>
        <dbReference type="ChEBI" id="CHEBI:59789"/>
    </ligand>
</feature>
<feature type="binding site" evidence="12">
    <location>
        <position position="189"/>
    </location>
    <ligand>
        <name>S-adenosyl-L-methionine</name>
        <dbReference type="ChEBI" id="CHEBI:59789"/>
    </ligand>
</feature>
<dbReference type="CDD" id="cd01335">
    <property type="entry name" value="Radical_SAM"/>
    <property type="match status" value="1"/>
</dbReference>
<feature type="binding site" evidence="12">
    <location>
        <position position="254"/>
    </location>
    <ligand>
        <name>[4Fe-4S] cluster</name>
        <dbReference type="ChEBI" id="CHEBI:49883"/>
        <label>2</label>
        <note>4Fe-4S-substrate</note>
    </ligand>
</feature>
<feature type="binding site" evidence="12">
    <location>
        <position position="268"/>
    </location>
    <ligand>
        <name>[4Fe-4S] cluster</name>
        <dbReference type="ChEBI" id="CHEBI:49883"/>
        <label>2</label>
        <note>4Fe-4S-substrate</note>
    </ligand>
</feature>
<dbReference type="GO" id="GO:0006777">
    <property type="term" value="P:Mo-molybdopterin cofactor biosynthetic process"/>
    <property type="evidence" value="ECO:0007669"/>
    <property type="project" value="UniProtKB-UniRule"/>
</dbReference>
<evidence type="ECO:0000313" key="15">
    <source>
        <dbReference type="EMBL" id="NFN35699.1"/>
    </source>
</evidence>
<evidence type="ECO:0000256" key="5">
    <source>
        <dbReference type="ARBA" id="ARBA00022741"/>
    </source>
</evidence>
<evidence type="ECO:0000256" key="1">
    <source>
        <dbReference type="ARBA" id="ARBA00012167"/>
    </source>
</evidence>
<dbReference type="PANTHER" id="PTHR22960:SF0">
    <property type="entry name" value="MOLYBDENUM COFACTOR BIOSYNTHESIS PROTEIN 1"/>
    <property type="match status" value="1"/>
</dbReference>
<feature type="binding site" evidence="12">
    <location>
        <position position="20"/>
    </location>
    <ligand>
        <name>[4Fe-4S] cluster</name>
        <dbReference type="ChEBI" id="CHEBI:49883"/>
        <label>1</label>
        <note>4Fe-4S-S-AdoMet</note>
    </ligand>
</feature>
<dbReference type="GO" id="GO:0061798">
    <property type="term" value="F:GTP 3',8'-cyclase activity"/>
    <property type="evidence" value="ECO:0007669"/>
    <property type="project" value="UniProtKB-UniRule"/>
</dbReference>
<dbReference type="InterPro" id="IPR013785">
    <property type="entry name" value="Aldolase_TIM"/>
</dbReference>
<keyword evidence="3 12" id="KW-0949">S-adenosyl-L-methionine</keyword>
<comment type="cofactor">
    <cofactor evidence="12">
        <name>[4Fe-4S] cluster</name>
        <dbReference type="ChEBI" id="CHEBI:49883"/>
    </cofactor>
    <text evidence="12">Binds 2 [4Fe-4S] clusters. Binds 1 [4Fe-4S] cluster coordinated with 3 cysteines and an exchangeable S-adenosyl-L-methionine and 1 [4Fe-4S] cluster coordinated with 3 cysteines and the GTP-derived substrate.</text>
</comment>
<dbReference type="Pfam" id="PF04055">
    <property type="entry name" value="Radical_SAM"/>
    <property type="match status" value="1"/>
</dbReference>
<evidence type="ECO:0000256" key="4">
    <source>
        <dbReference type="ARBA" id="ARBA00022723"/>
    </source>
</evidence>
<sequence length="326" mass="37604">MKDQYNRTIDYLRISVTDRCNLRCKYCMPKDGVEYLQHDEILTFDEIITICKSMVKLGIHNIKITGGEPLVRKDIVNLIKDIKSIKGIENVTLTSNGILLYDYLDDLEAAGLDGINISLDTLDRKKYEDITRKNGISNVLKSIEKAVNSNIPSIKINCLIMKDFNENEILSIARFAKDERIDVRFIEMMPIGLGDMNEIVFQEKIKNIIEKEYGTMKNNFRKIGNGPAKYYTLDNFKGKIGFISAVSHRFCKTCNRIRMTSDGVLKLCLQYNYSLDLKKALRAGINEEEFISMVKKAIYNKPKHHNFLEFKREDNLEERKMVQIGG</sequence>
<dbReference type="NCBIfam" id="TIGR02666">
    <property type="entry name" value="moaA"/>
    <property type="match status" value="1"/>
</dbReference>
<feature type="binding site" evidence="12">
    <location>
        <position position="155"/>
    </location>
    <ligand>
        <name>GTP</name>
        <dbReference type="ChEBI" id="CHEBI:37565"/>
    </ligand>
</feature>
<evidence type="ECO:0000256" key="7">
    <source>
        <dbReference type="ARBA" id="ARBA00023014"/>
    </source>
</evidence>
<feature type="binding site" evidence="12">
    <location>
        <position position="13"/>
    </location>
    <ligand>
        <name>GTP</name>
        <dbReference type="ChEBI" id="CHEBI:37565"/>
    </ligand>
</feature>
<dbReference type="RefSeq" id="WP_053342325.1">
    <property type="nucleotide sequence ID" value="NZ_JACBDB010000004.1"/>
</dbReference>
<dbReference type="GO" id="GO:0051539">
    <property type="term" value="F:4 iron, 4 sulfur cluster binding"/>
    <property type="evidence" value="ECO:0007669"/>
    <property type="project" value="UniProtKB-UniRule"/>
</dbReference>
<dbReference type="InterPro" id="IPR010505">
    <property type="entry name" value="MoaA_twitch"/>
</dbReference>